<evidence type="ECO:0000259" key="1">
    <source>
        <dbReference type="Pfam" id="PF06983"/>
    </source>
</evidence>
<dbReference type="InterPro" id="IPR029068">
    <property type="entry name" value="Glyas_Bleomycin-R_OHBP_Dase"/>
</dbReference>
<reference evidence="3" key="1">
    <citation type="journal article" date="2019" name="Int. J. Syst. Evol. Microbiol.">
        <title>The Global Catalogue of Microorganisms (GCM) 10K type strain sequencing project: providing services to taxonomists for standard genome sequencing and annotation.</title>
        <authorList>
            <consortium name="The Broad Institute Genomics Platform"/>
            <consortium name="The Broad Institute Genome Sequencing Center for Infectious Disease"/>
            <person name="Wu L."/>
            <person name="Ma J."/>
        </authorList>
    </citation>
    <scope>NUCLEOTIDE SEQUENCE [LARGE SCALE GENOMIC DNA]</scope>
    <source>
        <strain evidence="3">CCM 8749</strain>
    </source>
</reference>
<evidence type="ECO:0000313" key="3">
    <source>
        <dbReference type="Proteomes" id="UP001596250"/>
    </source>
</evidence>
<dbReference type="PANTHER" id="PTHR33990:SF1">
    <property type="entry name" value="PROTEIN YJDN"/>
    <property type="match status" value="1"/>
</dbReference>
<dbReference type="CDD" id="cd06588">
    <property type="entry name" value="PhnB_like"/>
    <property type="match status" value="1"/>
</dbReference>
<dbReference type="EMBL" id="JBHSQV010000035">
    <property type="protein sequence ID" value="MFC5986015.1"/>
    <property type="molecule type" value="Genomic_DNA"/>
</dbReference>
<accession>A0ABW1ILQ3</accession>
<dbReference type="RefSeq" id="WP_379893333.1">
    <property type="nucleotide sequence ID" value="NZ_CBCSCT010000004.1"/>
</dbReference>
<dbReference type="Gene3D" id="3.10.180.10">
    <property type="entry name" value="2,3-Dihydroxybiphenyl 1,2-Dioxygenase, domain 1"/>
    <property type="match status" value="1"/>
</dbReference>
<organism evidence="2 3">
    <name type="scientific">Marinicrinis lubricantis</name>
    <dbReference type="NCBI Taxonomy" id="2086470"/>
    <lineage>
        <taxon>Bacteria</taxon>
        <taxon>Bacillati</taxon>
        <taxon>Bacillota</taxon>
        <taxon>Bacilli</taxon>
        <taxon>Bacillales</taxon>
        <taxon>Paenibacillaceae</taxon>
    </lineage>
</organism>
<dbReference type="Pfam" id="PF06983">
    <property type="entry name" value="3-dmu-9_3-mt"/>
    <property type="match status" value="1"/>
</dbReference>
<dbReference type="SUPFAM" id="SSF54593">
    <property type="entry name" value="Glyoxalase/Bleomycin resistance protein/Dihydroxybiphenyl dioxygenase"/>
    <property type="match status" value="1"/>
</dbReference>
<protein>
    <submittedName>
        <fullName evidence="2">VOC family protein</fullName>
    </submittedName>
</protein>
<evidence type="ECO:0000313" key="2">
    <source>
        <dbReference type="EMBL" id="MFC5986015.1"/>
    </source>
</evidence>
<dbReference type="PANTHER" id="PTHR33990">
    <property type="entry name" value="PROTEIN YJDN-RELATED"/>
    <property type="match status" value="1"/>
</dbReference>
<proteinExistence type="predicted"/>
<keyword evidence="3" id="KW-1185">Reference proteome</keyword>
<dbReference type="InterPro" id="IPR028973">
    <property type="entry name" value="PhnB-like"/>
</dbReference>
<comment type="caution">
    <text evidence="2">The sequence shown here is derived from an EMBL/GenBank/DDBJ whole genome shotgun (WGS) entry which is preliminary data.</text>
</comment>
<name>A0ABW1ILQ3_9BACL</name>
<gene>
    <name evidence="2" type="ORF">ACFPXP_06170</name>
</gene>
<dbReference type="Proteomes" id="UP001596250">
    <property type="component" value="Unassembled WGS sequence"/>
</dbReference>
<sequence length="141" mass="15780">MALRLNPYLMLDGTVKEAIAFYEQALDAKVIHIQKFGDMPADPKFPMPEEAKERIAHALLKVGETDLMLSDTFPGNAVRMGDNVSICITTNDPSHSRQIFEALEKDGHVRMPLQETFWSPAYGTVTDKYGVTFQITTETSD</sequence>
<feature type="domain" description="PhnB-like" evidence="1">
    <location>
        <begin position="6"/>
        <end position="136"/>
    </location>
</feature>